<dbReference type="AlphaFoldDB" id="F2NM88"/>
<gene>
    <name evidence="2" type="ordered locus">Marky_1034</name>
</gene>
<feature type="domain" description="EfeO-type cupredoxin-like" evidence="1">
    <location>
        <begin position="30"/>
        <end position="128"/>
    </location>
</feature>
<dbReference type="Gene3D" id="2.60.40.420">
    <property type="entry name" value="Cupredoxins - blue copper proteins"/>
    <property type="match status" value="1"/>
</dbReference>
<dbReference type="STRING" id="869210.Marky_1034"/>
<reference evidence="2 3" key="1">
    <citation type="journal article" date="2012" name="Stand. Genomic Sci.">
        <title>Complete genome sequence of the aerobic, heterotroph Marinithermus hydrothermalis type strain (T1(T)) from a deep-sea hydrothermal vent chimney.</title>
        <authorList>
            <person name="Copeland A."/>
            <person name="Gu W."/>
            <person name="Yasawong M."/>
            <person name="Lapidus A."/>
            <person name="Lucas S."/>
            <person name="Deshpande S."/>
            <person name="Pagani I."/>
            <person name="Tapia R."/>
            <person name="Cheng J.F."/>
            <person name="Goodwin L.A."/>
            <person name="Pitluck S."/>
            <person name="Liolios K."/>
            <person name="Ivanova N."/>
            <person name="Mavromatis K."/>
            <person name="Mikhailova N."/>
            <person name="Pati A."/>
            <person name="Chen A."/>
            <person name="Palaniappan K."/>
            <person name="Land M."/>
            <person name="Pan C."/>
            <person name="Brambilla E.M."/>
            <person name="Rohde M."/>
            <person name="Tindall B.J."/>
            <person name="Sikorski J."/>
            <person name="Goker M."/>
            <person name="Detter J.C."/>
            <person name="Bristow J."/>
            <person name="Eisen J.A."/>
            <person name="Markowitz V."/>
            <person name="Hugenholtz P."/>
            <person name="Kyrpides N.C."/>
            <person name="Klenk H.P."/>
            <person name="Woyke T."/>
        </authorList>
    </citation>
    <scope>NUCLEOTIDE SEQUENCE [LARGE SCALE GENOMIC DNA]</scope>
    <source>
        <strain evidence="3">DSM 14884 / JCM 11576 / T1</strain>
    </source>
</reference>
<dbReference type="SUPFAM" id="SSF49503">
    <property type="entry name" value="Cupredoxins"/>
    <property type="match status" value="1"/>
</dbReference>
<evidence type="ECO:0000259" key="1">
    <source>
        <dbReference type="Pfam" id="PF13473"/>
    </source>
</evidence>
<dbReference type="EMBL" id="CP002630">
    <property type="protein sequence ID" value="AEB11776.1"/>
    <property type="molecule type" value="Genomic_DNA"/>
</dbReference>
<protein>
    <submittedName>
        <fullName evidence="2">Cytochrome c oxidase subunit II</fullName>
    </submittedName>
</protein>
<name>F2NM88_MARHT</name>
<dbReference type="Proteomes" id="UP000007030">
    <property type="component" value="Chromosome"/>
</dbReference>
<keyword evidence="3" id="KW-1185">Reference proteome</keyword>
<evidence type="ECO:0000313" key="2">
    <source>
        <dbReference type="EMBL" id="AEB11776.1"/>
    </source>
</evidence>
<dbReference type="Pfam" id="PF13473">
    <property type="entry name" value="Cupredoxin_1"/>
    <property type="match status" value="1"/>
</dbReference>
<accession>F2NM88</accession>
<sequence>MVFGVGVLLGVLGVAFGLFLSPYLRSAGGAEEGVVLRISMSGWQPAVVRAEAGKPITITIVNLDNRFHTDGGGWHNFVVEALGVEERVPPKGVRTITLVPEKSGEYLFYCDICCGGKENPFMQGKLVVL</sequence>
<dbReference type="RefSeq" id="WP_013703824.1">
    <property type="nucleotide sequence ID" value="NC_015387.1"/>
</dbReference>
<dbReference type="KEGG" id="mhd:Marky_1034"/>
<evidence type="ECO:0000313" key="3">
    <source>
        <dbReference type="Proteomes" id="UP000007030"/>
    </source>
</evidence>
<dbReference type="InterPro" id="IPR028096">
    <property type="entry name" value="EfeO_Cupredoxin"/>
</dbReference>
<proteinExistence type="predicted"/>
<dbReference type="eggNOG" id="COG4263">
    <property type="taxonomic scope" value="Bacteria"/>
</dbReference>
<organism evidence="2 3">
    <name type="scientific">Marinithermus hydrothermalis (strain DSM 14884 / JCM 11576 / T1)</name>
    <dbReference type="NCBI Taxonomy" id="869210"/>
    <lineage>
        <taxon>Bacteria</taxon>
        <taxon>Thermotogati</taxon>
        <taxon>Deinococcota</taxon>
        <taxon>Deinococci</taxon>
        <taxon>Thermales</taxon>
        <taxon>Thermaceae</taxon>
        <taxon>Marinithermus</taxon>
    </lineage>
</organism>
<dbReference type="InterPro" id="IPR008972">
    <property type="entry name" value="Cupredoxin"/>
</dbReference>
<dbReference type="HOGENOM" id="CLU_159078_0_0_0"/>